<gene>
    <name evidence="2" type="ORF">HNR65_003448</name>
</gene>
<evidence type="ECO:0000313" key="2">
    <source>
        <dbReference type="EMBL" id="MBA2883091.1"/>
    </source>
</evidence>
<dbReference type="InterPro" id="IPR009061">
    <property type="entry name" value="DNA-bd_dom_put_sf"/>
</dbReference>
<dbReference type="EMBL" id="JACDUS010000016">
    <property type="protein sequence ID" value="MBA2883091.1"/>
    <property type="molecule type" value="Genomic_DNA"/>
</dbReference>
<dbReference type="Proteomes" id="UP000525298">
    <property type="component" value="Unassembled WGS sequence"/>
</dbReference>
<dbReference type="Gene3D" id="1.10.10.10">
    <property type="entry name" value="Winged helix-like DNA-binding domain superfamily/Winged helix DNA-binding domain"/>
    <property type="match status" value="1"/>
</dbReference>
<dbReference type="SUPFAM" id="SSF46955">
    <property type="entry name" value="Putative DNA-binding domain"/>
    <property type="match status" value="1"/>
</dbReference>
<sequence length="66" mass="7703">MSRPERIIVSEREAAHMLGLSVKTLQARRHRHLPPNYYKMGRSIRYKVADLLAWIEEGKVETEARG</sequence>
<dbReference type="InterPro" id="IPR041657">
    <property type="entry name" value="HTH_17"/>
</dbReference>
<protein>
    <submittedName>
        <fullName evidence="2">Putative DNA-binding transcriptional regulator AlpA</fullName>
    </submittedName>
</protein>
<reference evidence="2 3" key="1">
    <citation type="submission" date="2020-07" db="EMBL/GenBank/DDBJ databases">
        <title>Genomic Encyclopedia of Type Strains, Phase IV (KMG-IV): sequencing the most valuable type-strain genomes for metagenomic binning, comparative biology and taxonomic classification.</title>
        <authorList>
            <person name="Goeker M."/>
        </authorList>
    </citation>
    <scope>NUCLEOTIDE SEQUENCE [LARGE SCALE GENOMIC DNA]</scope>
    <source>
        <strain evidence="2 3">DSM 17721</strain>
    </source>
</reference>
<accession>A0A7W0CC93</accession>
<keyword evidence="2" id="KW-0238">DNA-binding</keyword>
<evidence type="ECO:0000313" key="3">
    <source>
        <dbReference type="Proteomes" id="UP000525298"/>
    </source>
</evidence>
<comment type="caution">
    <text evidence="2">The sequence shown here is derived from an EMBL/GenBank/DDBJ whole genome shotgun (WGS) entry which is preliminary data.</text>
</comment>
<dbReference type="RefSeq" id="WP_181552703.1">
    <property type="nucleotide sequence ID" value="NZ_JACDUS010000016.1"/>
</dbReference>
<dbReference type="Pfam" id="PF12728">
    <property type="entry name" value="HTH_17"/>
    <property type="match status" value="1"/>
</dbReference>
<feature type="domain" description="Helix-turn-helix" evidence="1">
    <location>
        <begin position="12"/>
        <end position="58"/>
    </location>
</feature>
<dbReference type="AlphaFoldDB" id="A0A7W0CC93"/>
<evidence type="ECO:0000259" key="1">
    <source>
        <dbReference type="Pfam" id="PF12728"/>
    </source>
</evidence>
<dbReference type="InterPro" id="IPR036388">
    <property type="entry name" value="WH-like_DNA-bd_sf"/>
</dbReference>
<organism evidence="2 3">
    <name type="scientific">Desulfosalsimonas propionicica</name>
    <dbReference type="NCBI Taxonomy" id="332175"/>
    <lineage>
        <taxon>Bacteria</taxon>
        <taxon>Pseudomonadati</taxon>
        <taxon>Thermodesulfobacteriota</taxon>
        <taxon>Desulfobacteria</taxon>
        <taxon>Desulfobacterales</taxon>
        <taxon>Desulfosalsimonadaceae</taxon>
        <taxon>Desulfosalsimonas</taxon>
    </lineage>
</organism>
<proteinExistence type="predicted"/>
<name>A0A7W0CC93_9BACT</name>
<keyword evidence="3" id="KW-1185">Reference proteome</keyword>
<dbReference type="GO" id="GO:0003677">
    <property type="term" value="F:DNA binding"/>
    <property type="evidence" value="ECO:0007669"/>
    <property type="project" value="UniProtKB-KW"/>
</dbReference>